<evidence type="ECO:0000313" key="3">
    <source>
        <dbReference type="Proteomes" id="UP001342826"/>
    </source>
</evidence>
<dbReference type="InterPro" id="IPR041657">
    <property type="entry name" value="HTH_17"/>
</dbReference>
<evidence type="ECO:0000259" key="1">
    <source>
        <dbReference type="Pfam" id="PF12728"/>
    </source>
</evidence>
<evidence type="ECO:0000313" key="2">
    <source>
        <dbReference type="EMBL" id="MED4399843.1"/>
    </source>
</evidence>
<dbReference type="EMBL" id="JARTFS010000001">
    <property type="protein sequence ID" value="MED4399843.1"/>
    <property type="molecule type" value="Genomic_DNA"/>
</dbReference>
<proteinExistence type="predicted"/>
<dbReference type="RefSeq" id="WP_328014567.1">
    <property type="nucleotide sequence ID" value="NZ_JARTFS010000001.1"/>
</dbReference>
<reference evidence="2 3" key="1">
    <citation type="submission" date="2023-03" db="EMBL/GenBank/DDBJ databases">
        <title>Bacillus Genome Sequencing.</title>
        <authorList>
            <person name="Dunlap C."/>
        </authorList>
    </citation>
    <scope>NUCLEOTIDE SEQUENCE [LARGE SCALE GENOMIC DNA]</scope>
    <source>
        <strain evidence="2 3">NRS-1717</strain>
    </source>
</reference>
<comment type="caution">
    <text evidence="2">The sequence shown here is derived from an EMBL/GenBank/DDBJ whole genome shotgun (WGS) entry which is preliminary data.</text>
</comment>
<gene>
    <name evidence="2" type="ORF">P9271_00520</name>
</gene>
<dbReference type="Pfam" id="PF12728">
    <property type="entry name" value="HTH_17"/>
    <property type="match status" value="1"/>
</dbReference>
<protein>
    <submittedName>
        <fullName evidence="2">Helix-turn-helix domain-containing protein</fullName>
    </submittedName>
</protein>
<dbReference type="Proteomes" id="UP001342826">
    <property type="component" value="Unassembled WGS sequence"/>
</dbReference>
<name>A0ABU6NT00_9BACI</name>
<keyword evidence="3" id="KW-1185">Reference proteome</keyword>
<organism evidence="2 3">
    <name type="scientific">Metabacillus fastidiosus</name>
    <dbReference type="NCBI Taxonomy" id="1458"/>
    <lineage>
        <taxon>Bacteria</taxon>
        <taxon>Bacillati</taxon>
        <taxon>Bacillota</taxon>
        <taxon>Bacilli</taxon>
        <taxon>Bacillales</taxon>
        <taxon>Bacillaceae</taxon>
        <taxon>Metabacillus</taxon>
    </lineage>
</organism>
<accession>A0ABU6NT00</accession>
<feature type="domain" description="Helix-turn-helix" evidence="1">
    <location>
        <begin position="9"/>
        <end position="58"/>
    </location>
</feature>
<sequence>MSKKDLPILLTAVELSEILGISKRVAYEIMEEKDFPLIRVRRYKRVNRDDFFKWLEEKKEAVS</sequence>